<accession>A0AAV0IN39</accession>
<name>A0AAV0IN39_9ROSI</name>
<gene>
    <name evidence="7" type="ORF">LITE_LOCUS9671</name>
</gene>
<evidence type="ECO:0000256" key="1">
    <source>
        <dbReference type="ARBA" id="ARBA00022723"/>
    </source>
</evidence>
<keyword evidence="5" id="KW-1133">Transmembrane helix</keyword>
<keyword evidence="2" id="KW-0863">Zinc-finger</keyword>
<dbReference type="PROSITE" id="PS51292">
    <property type="entry name" value="ZF_RING_CH"/>
    <property type="match status" value="1"/>
</dbReference>
<dbReference type="SUPFAM" id="SSF57850">
    <property type="entry name" value="RING/U-box"/>
    <property type="match status" value="1"/>
</dbReference>
<organism evidence="7 8">
    <name type="scientific">Linum tenue</name>
    <dbReference type="NCBI Taxonomy" id="586396"/>
    <lineage>
        <taxon>Eukaryota</taxon>
        <taxon>Viridiplantae</taxon>
        <taxon>Streptophyta</taxon>
        <taxon>Embryophyta</taxon>
        <taxon>Tracheophyta</taxon>
        <taxon>Spermatophyta</taxon>
        <taxon>Magnoliopsida</taxon>
        <taxon>eudicotyledons</taxon>
        <taxon>Gunneridae</taxon>
        <taxon>Pentapetalae</taxon>
        <taxon>rosids</taxon>
        <taxon>fabids</taxon>
        <taxon>Malpighiales</taxon>
        <taxon>Linaceae</taxon>
        <taxon>Linum</taxon>
    </lineage>
</organism>
<feature type="region of interest" description="Disordered" evidence="4">
    <location>
        <begin position="1"/>
        <end position="126"/>
    </location>
</feature>
<feature type="transmembrane region" description="Helical" evidence="5">
    <location>
        <begin position="376"/>
        <end position="393"/>
    </location>
</feature>
<dbReference type="InterPro" id="IPR011016">
    <property type="entry name" value="Znf_RING-CH"/>
</dbReference>
<dbReference type="CDD" id="cd16495">
    <property type="entry name" value="RING_CH-C4HC3_MARCH"/>
    <property type="match status" value="1"/>
</dbReference>
<feature type="compositionally biased region" description="Polar residues" evidence="4">
    <location>
        <begin position="157"/>
        <end position="173"/>
    </location>
</feature>
<feature type="transmembrane region" description="Helical" evidence="5">
    <location>
        <begin position="405"/>
        <end position="427"/>
    </location>
</feature>
<dbReference type="EMBL" id="CAMGYJ010000004">
    <property type="protein sequence ID" value="CAI0397775.1"/>
    <property type="molecule type" value="Genomic_DNA"/>
</dbReference>
<keyword evidence="8" id="KW-1185">Reference proteome</keyword>
<dbReference type="Pfam" id="PF12906">
    <property type="entry name" value="RINGv"/>
    <property type="match status" value="1"/>
</dbReference>
<keyword evidence="5" id="KW-0472">Membrane</keyword>
<protein>
    <recommendedName>
        <fullName evidence="6">RING-CH-type domain-containing protein</fullName>
    </recommendedName>
</protein>
<evidence type="ECO:0000313" key="7">
    <source>
        <dbReference type="EMBL" id="CAI0397775.1"/>
    </source>
</evidence>
<dbReference type="SMART" id="SM00744">
    <property type="entry name" value="RINGv"/>
    <property type="match status" value="1"/>
</dbReference>
<dbReference type="Gene3D" id="3.30.40.10">
    <property type="entry name" value="Zinc/RING finger domain, C3HC4 (zinc finger)"/>
    <property type="match status" value="1"/>
</dbReference>
<evidence type="ECO:0000256" key="2">
    <source>
        <dbReference type="ARBA" id="ARBA00022771"/>
    </source>
</evidence>
<feature type="compositionally biased region" description="Basic and acidic residues" evidence="4">
    <location>
        <begin position="1"/>
        <end position="13"/>
    </location>
</feature>
<keyword evidence="1" id="KW-0479">Metal-binding</keyword>
<sequence length="512" mass="55281">MEMEEKLLSEMKGDVGTSQSAAAAAAASASPSTPVHQAEDSSGIVEEGNSHGNWKKRNLFLEIPSRTMEPTTPQGDSVVIKMPPTPSQTPRKVNFNLTPTSADPRAATTSGSPAPTPSKGRSSLKSLLPKLSFKSRIATLNAADKPPAHNLLPEPATPQQDRPSIPRSLSLTKLFTPRMKRTSSLPVTPIANSQPHSESVSGPLNPSREAPPRKIARSLSVPVINKEGSIRRVDSFFRVVPTTPRAKEVGEILTAHASPPSVSAETIDDDGEDIPEEEAVCRICLVELCEGGETLKMECSCKGELALAHQECAVKWFTIKGNKTCDVCKQEVQNLPVTLLRIQSVVWQEVPVLVIVSMLAYFCFLEQLLVGNMGTGAIALSLPFSCVLGLLSSMISSTMVKRRFVWVYAAIQFALVVIFAHIFYSVVGVQAVLSILLATFAGSGVSMSASSIIIEFLRWRRRWRRNRGSEQQLGNNLIAGRVPIPVNSSAVGPPAADAREGNRHTINDVENP</sequence>
<feature type="compositionally biased region" description="Basic and acidic residues" evidence="4">
    <location>
        <begin position="497"/>
        <end position="512"/>
    </location>
</feature>
<reference evidence="7" key="1">
    <citation type="submission" date="2022-08" db="EMBL/GenBank/DDBJ databases">
        <authorList>
            <person name="Gutierrez-Valencia J."/>
        </authorList>
    </citation>
    <scope>NUCLEOTIDE SEQUENCE</scope>
</reference>
<dbReference type="Proteomes" id="UP001154282">
    <property type="component" value="Unassembled WGS sequence"/>
</dbReference>
<dbReference type="InterPro" id="IPR013083">
    <property type="entry name" value="Znf_RING/FYVE/PHD"/>
</dbReference>
<feature type="region of interest" description="Disordered" evidence="4">
    <location>
        <begin position="144"/>
        <end position="214"/>
    </location>
</feature>
<feature type="region of interest" description="Disordered" evidence="4">
    <location>
        <begin position="489"/>
        <end position="512"/>
    </location>
</feature>
<feature type="compositionally biased region" description="Polar residues" evidence="4">
    <location>
        <begin position="88"/>
        <end position="113"/>
    </location>
</feature>
<feature type="transmembrane region" description="Helical" evidence="5">
    <location>
        <begin position="433"/>
        <end position="457"/>
    </location>
</feature>
<dbReference type="AlphaFoldDB" id="A0AAV0IN39"/>
<feature type="domain" description="RING-CH-type" evidence="6">
    <location>
        <begin position="273"/>
        <end position="335"/>
    </location>
</feature>
<comment type="caution">
    <text evidence="7">The sequence shown here is derived from an EMBL/GenBank/DDBJ whole genome shotgun (WGS) entry which is preliminary data.</text>
</comment>
<keyword evidence="5" id="KW-0812">Transmembrane</keyword>
<dbReference type="PANTHER" id="PTHR46158:SF1">
    <property type="entry name" value="RING_U-BOX SUPERFAMILY PROTEIN"/>
    <property type="match status" value="1"/>
</dbReference>
<dbReference type="GO" id="GO:0008270">
    <property type="term" value="F:zinc ion binding"/>
    <property type="evidence" value="ECO:0007669"/>
    <property type="project" value="UniProtKB-KW"/>
</dbReference>
<evidence type="ECO:0000256" key="3">
    <source>
        <dbReference type="ARBA" id="ARBA00022833"/>
    </source>
</evidence>
<evidence type="ECO:0000313" key="8">
    <source>
        <dbReference type="Proteomes" id="UP001154282"/>
    </source>
</evidence>
<feature type="compositionally biased region" description="Low complexity" evidence="4">
    <location>
        <begin position="20"/>
        <end position="30"/>
    </location>
</feature>
<evidence type="ECO:0000256" key="4">
    <source>
        <dbReference type="SAM" id="MobiDB-lite"/>
    </source>
</evidence>
<feature type="compositionally biased region" description="Polar residues" evidence="4">
    <location>
        <begin position="182"/>
        <end position="204"/>
    </location>
</feature>
<dbReference type="PANTHER" id="PTHR46158">
    <property type="entry name" value="OS02G0165000 PROTEIN"/>
    <property type="match status" value="1"/>
</dbReference>
<evidence type="ECO:0000256" key="5">
    <source>
        <dbReference type="SAM" id="Phobius"/>
    </source>
</evidence>
<proteinExistence type="predicted"/>
<evidence type="ECO:0000259" key="6">
    <source>
        <dbReference type="PROSITE" id="PS51292"/>
    </source>
</evidence>
<keyword evidence="3" id="KW-0862">Zinc</keyword>